<proteinExistence type="predicted"/>
<dbReference type="InterPro" id="IPR050570">
    <property type="entry name" value="Cell_wall_metabolism_enzyme"/>
</dbReference>
<dbReference type="Gene3D" id="3.10.350.10">
    <property type="entry name" value="LysM domain"/>
    <property type="match status" value="1"/>
</dbReference>
<reference evidence="3 4" key="1">
    <citation type="submission" date="2017-01" db="EMBL/GenBank/DDBJ databases">
        <title>Whole-Genome Shotgun Sequencing of Two beta-Proteobacterial Species in Search of the Bulgecin Biosynthetic Cluster.</title>
        <authorList>
            <person name="Horsman M.E."/>
            <person name="Marous D.R."/>
            <person name="Li R."/>
            <person name="Oliver R.A."/>
            <person name="Byun B."/>
            <person name="Emrich S.J."/>
            <person name="Boggess B."/>
            <person name="Townsend C.A."/>
            <person name="Mobashery S."/>
        </authorList>
    </citation>
    <scope>NUCLEOTIDE SEQUENCE [LARGE SCALE GENOMIC DNA]</scope>
    <source>
        <strain evidence="3 4">ATCC 31363</strain>
    </source>
</reference>
<dbReference type="SMART" id="SM00257">
    <property type="entry name" value="LysM"/>
    <property type="match status" value="1"/>
</dbReference>
<dbReference type="PROSITE" id="PS51782">
    <property type="entry name" value="LYSM"/>
    <property type="match status" value="1"/>
</dbReference>
<dbReference type="PANTHER" id="PTHR21666">
    <property type="entry name" value="PEPTIDASE-RELATED"/>
    <property type="match status" value="1"/>
</dbReference>
<dbReference type="OrthoDB" id="9795421at2"/>
<organism evidence="3 4">
    <name type="scientific">Paraburkholderia acidicola</name>
    <dbReference type="NCBI Taxonomy" id="1912599"/>
    <lineage>
        <taxon>Bacteria</taxon>
        <taxon>Pseudomonadati</taxon>
        <taxon>Pseudomonadota</taxon>
        <taxon>Betaproteobacteria</taxon>
        <taxon>Burkholderiales</taxon>
        <taxon>Burkholderiaceae</taxon>
        <taxon>Paraburkholderia</taxon>
    </lineage>
</organism>
<accession>A0A2A4ENN5</accession>
<dbReference type="CDD" id="cd12797">
    <property type="entry name" value="M23_peptidase"/>
    <property type="match status" value="1"/>
</dbReference>
<dbReference type="Pfam" id="PF01551">
    <property type="entry name" value="Peptidase_M23"/>
    <property type="match status" value="1"/>
</dbReference>
<comment type="caution">
    <text evidence="3">The sequence shown here is derived from an EMBL/GenBank/DDBJ whole genome shotgun (WGS) entry which is preliminary data.</text>
</comment>
<dbReference type="InterPro" id="IPR011055">
    <property type="entry name" value="Dup_hybrid_motif"/>
</dbReference>
<dbReference type="PANTHER" id="PTHR21666:SF270">
    <property type="entry name" value="MUREIN HYDROLASE ACTIVATOR ENVC"/>
    <property type="match status" value="1"/>
</dbReference>
<feature type="compositionally biased region" description="Low complexity" evidence="1">
    <location>
        <begin position="115"/>
        <end position="126"/>
    </location>
</feature>
<evidence type="ECO:0000259" key="2">
    <source>
        <dbReference type="PROSITE" id="PS51782"/>
    </source>
</evidence>
<name>A0A2A4ENN5_9BURK</name>
<evidence type="ECO:0000313" key="3">
    <source>
        <dbReference type="EMBL" id="PCE22048.1"/>
    </source>
</evidence>
<protein>
    <submittedName>
        <fullName evidence="3">Peptidase</fullName>
    </submittedName>
</protein>
<dbReference type="InterPro" id="IPR018392">
    <property type="entry name" value="LysM"/>
</dbReference>
<evidence type="ECO:0000256" key="1">
    <source>
        <dbReference type="SAM" id="MobiDB-lite"/>
    </source>
</evidence>
<dbReference type="RefSeq" id="WP_096723525.1">
    <property type="nucleotide sequence ID" value="NZ_MTZV01000006.1"/>
</dbReference>
<dbReference type="GO" id="GO:0004222">
    <property type="term" value="F:metalloendopeptidase activity"/>
    <property type="evidence" value="ECO:0007669"/>
    <property type="project" value="TreeGrafter"/>
</dbReference>
<feature type="compositionally biased region" description="Low complexity" evidence="1">
    <location>
        <begin position="137"/>
        <end position="166"/>
    </location>
</feature>
<dbReference type="AlphaFoldDB" id="A0A2A4ENN5"/>
<dbReference type="InterPro" id="IPR036779">
    <property type="entry name" value="LysM_dom_sf"/>
</dbReference>
<dbReference type="SUPFAM" id="SSF54106">
    <property type="entry name" value="LysM domain"/>
    <property type="match status" value="1"/>
</dbReference>
<sequence>MLGSRFDITKIGLASLGLAIVVSGCTNVAQQNPPTMGATPVASASTAVASGTAVPTVAASQPAATPAPAQFYEVQRGDTLSRIAQDHNCSVADLQTWNGLKRAGRLKAGQTLRLSPPDAESADASSQTAKPANVQRASSAVTASPSTTPSTNATDTTPDTSAAPDPAVKRQVMAQTARHANRVTLAWPAQGKVVESFQPGETRGIEISGKPGDPIRAAASGKVMYAGTGLNEYGSLIIVQHNKDFLTAYSHNRKLLVKTGDFVQQGQQIAEMGDENNSRVALLFEVRRDGKPVDPMPYLPGKQG</sequence>
<gene>
    <name evidence="3" type="ORF">BWP39_20470</name>
</gene>
<dbReference type="Pfam" id="PF01476">
    <property type="entry name" value="LysM"/>
    <property type="match status" value="1"/>
</dbReference>
<dbReference type="EMBL" id="MTZV01000006">
    <property type="protein sequence ID" value="PCE22048.1"/>
    <property type="molecule type" value="Genomic_DNA"/>
</dbReference>
<dbReference type="CDD" id="cd00118">
    <property type="entry name" value="LysM"/>
    <property type="match status" value="1"/>
</dbReference>
<dbReference type="InterPro" id="IPR016047">
    <property type="entry name" value="M23ase_b-sheet_dom"/>
</dbReference>
<dbReference type="PROSITE" id="PS51257">
    <property type="entry name" value="PROKAR_LIPOPROTEIN"/>
    <property type="match status" value="1"/>
</dbReference>
<evidence type="ECO:0000313" key="4">
    <source>
        <dbReference type="Proteomes" id="UP000218022"/>
    </source>
</evidence>
<dbReference type="SUPFAM" id="SSF51261">
    <property type="entry name" value="Duplicated hybrid motif"/>
    <property type="match status" value="1"/>
</dbReference>
<feature type="domain" description="LysM" evidence="2">
    <location>
        <begin position="70"/>
        <end position="114"/>
    </location>
</feature>
<dbReference type="Gene3D" id="2.70.70.10">
    <property type="entry name" value="Glucose Permease (Domain IIA)"/>
    <property type="match status" value="1"/>
</dbReference>
<feature type="region of interest" description="Disordered" evidence="1">
    <location>
        <begin position="108"/>
        <end position="174"/>
    </location>
</feature>
<dbReference type="Proteomes" id="UP000218022">
    <property type="component" value="Unassembled WGS sequence"/>
</dbReference>